<name>A0A5J4ZVL9_9ASTE</name>
<dbReference type="Proteomes" id="UP000325577">
    <property type="component" value="Linkage Group LG5"/>
</dbReference>
<accession>A0A5J4ZVL9</accession>
<dbReference type="Pfam" id="PF13456">
    <property type="entry name" value="RVT_3"/>
    <property type="match status" value="1"/>
</dbReference>
<dbReference type="OrthoDB" id="1741277at2759"/>
<keyword evidence="3" id="KW-1185">Reference proteome</keyword>
<evidence type="ECO:0000259" key="1">
    <source>
        <dbReference type="Pfam" id="PF13456"/>
    </source>
</evidence>
<evidence type="ECO:0000313" key="2">
    <source>
        <dbReference type="EMBL" id="KAA8522410.1"/>
    </source>
</evidence>
<dbReference type="GO" id="GO:0004523">
    <property type="term" value="F:RNA-DNA hybrid ribonuclease activity"/>
    <property type="evidence" value="ECO:0007669"/>
    <property type="project" value="InterPro"/>
</dbReference>
<organism evidence="2 3">
    <name type="scientific">Nyssa sinensis</name>
    <dbReference type="NCBI Taxonomy" id="561372"/>
    <lineage>
        <taxon>Eukaryota</taxon>
        <taxon>Viridiplantae</taxon>
        <taxon>Streptophyta</taxon>
        <taxon>Embryophyta</taxon>
        <taxon>Tracheophyta</taxon>
        <taxon>Spermatophyta</taxon>
        <taxon>Magnoliopsida</taxon>
        <taxon>eudicotyledons</taxon>
        <taxon>Gunneridae</taxon>
        <taxon>Pentapetalae</taxon>
        <taxon>asterids</taxon>
        <taxon>Cornales</taxon>
        <taxon>Nyssaceae</taxon>
        <taxon>Nyssa</taxon>
    </lineage>
</organism>
<dbReference type="GO" id="GO:0003676">
    <property type="term" value="F:nucleic acid binding"/>
    <property type="evidence" value="ECO:0007669"/>
    <property type="project" value="InterPro"/>
</dbReference>
<feature type="domain" description="RNase H type-1" evidence="1">
    <location>
        <begin position="11"/>
        <end position="83"/>
    </location>
</feature>
<proteinExistence type="predicted"/>
<dbReference type="AlphaFoldDB" id="A0A5J4ZVL9"/>
<dbReference type="CDD" id="cd06222">
    <property type="entry name" value="RNase_H_like"/>
    <property type="match status" value="1"/>
</dbReference>
<gene>
    <name evidence="2" type="ORF">F0562_013229</name>
</gene>
<protein>
    <recommendedName>
        <fullName evidence="1">RNase H type-1 domain-containing protein</fullName>
    </recommendedName>
</protein>
<sequence>MGGIYGLIGVCSSLSAELWVIRESLHAAVVRGYPKLIVESDCEVSITLLKKLDQTHPQFQVLMDDCRNYAANMVSCRFVHRCRRPTNSWLVNNQIHRATRSTIGVNCLTMVILSTKAKVKGSCIAYQLALSL</sequence>
<reference evidence="2 3" key="1">
    <citation type="submission" date="2019-09" db="EMBL/GenBank/DDBJ databases">
        <title>A chromosome-level genome assembly of the Chinese tupelo Nyssa sinensis.</title>
        <authorList>
            <person name="Yang X."/>
            <person name="Kang M."/>
            <person name="Yang Y."/>
            <person name="Xiong H."/>
            <person name="Wang M."/>
            <person name="Zhang Z."/>
            <person name="Wang Z."/>
            <person name="Wu H."/>
            <person name="Ma T."/>
            <person name="Liu J."/>
            <person name="Xi Z."/>
        </authorList>
    </citation>
    <scope>NUCLEOTIDE SEQUENCE [LARGE SCALE GENOMIC DNA]</scope>
    <source>
        <strain evidence="2">J267</strain>
        <tissue evidence="2">Leaf</tissue>
    </source>
</reference>
<dbReference type="InterPro" id="IPR002156">
    <property type="entry name" value="RNaseH_domain"/>
</dbReference>
<evidence type="ECO:0000313" key="3">
    <source>
        <dbReference type="Proteomes" id="UP000325577"/>
    </source>
</evidence>
<dbReference type="InterPro" id="IPR044730">
    <property type="entry name" value="RNase_H-like_dom_plant"/>
</dbReference>
<dbReference type="EMBL" id="CM018048">
    <property type="protein sequence ID" value="KAA8522410.1"/>
    <property type="molecule type" value="Genomic_DNA"/>
</dbReference>